<feature type="domain" description="HTH iclR-type" evidence="5">
    <location>
        <begin position="32"/>
        <end position="92"/>
    </location>
</feature>
<dbReference type="GO" id="GO:0003677">
    <property type="term" value="F:DNA binding"/>
    <property type="evidence" value="ECO:0007669"/>
    <property type="project" value="UniProtKB-KW"/>
</dbReference>
<evidence type="ECO:0000256" key="3">
    <source>
        <dbReference type="ARBA" id="ARBA00023163"/>
    </source>
</evidence>
<name>A0A3S2VKV5_9ACTN</name>
<feature type="domain" description="IclR-ED" evidence="6">
    <location>
        <begin position="93"/>
        <end position="271"/>
    </location>
</feature>
<dbReference type="Pfam" id="PF01614">
    <property type="entry name" value="IclR_C"/>
    <property type="match status" value="1"/>
</dbReference>
<dbReference type="PANTHER" id="PTHR30136:SF24">
    <property type="entry name" value="HTH-TYPE TRANSCRIPTIONAL REPRESSOR ALLR"/>
    <property type="match status" value="1"/>
</dbReference>
<evidence type="ECO:0000256" key="4">
    <source>
        <dbReference type="SAM" id="MobiDB-lite"/>
    </source>
</evidence>
<keyword evidence="3" id="KW-0804">Transcription</keyword>
<dbReference type="InterPro" id="IPR036388">
    <property type="entry name" value="WH-like_DNA-bd_sf"/>
</dbReference>
<dbReference type="Gene3D" id="1.10.10.10">
    <property type="entry name" value="Winged helix-like DNA-binding domain superfamily/Winged helix DNA-binding domain"/>
    <property type="match status" value="1"/>
</dbReference>
<dbReference type="SUPFAM" id="SSF55781">
    <property type="entry name" value="GAF domain-like"/>
    <property type="match status" value="1"/>
</dbReference>
<dbReference type="InterPro" id="IPR050707">
    <property type="entry name" value="HTH_MetabolicPath_Reg"/>
</dbReference>
<dbReference type="InterPro" id="IPR014757">
    <property type="entry name" value="Tscrpt_reg_IclR_C"/>
</dbReference>
<evidence type="ECO:0000256" key="2">
    <source>
        <dbReference type="ARBA" id="ARBA00023125"/>
    </source>
</evidence>
<evidence type="ECO:0000259" key="5">
    <source>
        <dbReference type="PROSITE" id="PS51077"/>
    </source>
</evidence>
<dbReference type="SUPFAM" id="SSF46785">
    <property type="entry name" value="Winged helix' DNA-binding domain"/>
    <property type="match status" value="1"/>
</dbReference>
<dbReference type="GO" id="GO:0003700">
    <property type="term" value="F:DNA-binding transcription factor activity"/>
    <property type="evidence" value="ECO:0007669"/>
    <property type="project" value="TreeGrafter"/>
</dbReference>
<keyword evidence="2" id="KW-0238">DNA-binding</keyword>
<dbReference type="PANTHER" id="PTHR30136">
    <property type="entry name" value="HELIX-TURN-HELIX TRANSCRIPTIONAL REGULATOR, ICLR FAMILY"/>
    <property type="match status" value="1"/>
</dbReference>
<dbReference type="InterPro" id="IPR036390">
    <property type="entry name" value="WH_DNA-bd_sf"/>
</dbReference>
<evidence type="ECO:0000256" key="1">
    <source>
        <dbReference type="ARBA" id="ARBA00023015"/>
    </source>
</evidence>
<dbReference type="InterPro" id="IPR029016">
    <property type="entry name" value="GAF-like_dom_sf"/>
</dbReference>
<dbReference type="Pfam" id="PF09339">
    <property type="entry name" value="HTH_IclR"/>
    <property type="match status" value="1"/>
</dbReference>
<proteinExistence type="predicted"/>
<dbReference type="InterPro" id="IPR005471">
    <property type="entry name" value="Tscrpt_reg_IclR_N"/>
</dbReference>
<sequence length="306" mass="32827">MDGRNASVPGNGERPASPASQPPEPGPGTAAPSLLEKAEQVLGAFDRAHPRLSLTEVIRRSGLSRSSAHRILDQLVQLRWLEREGREYCMGLRLLEHGGLAAHHNRLLRAALPRLDALHDATGKLVQLFVLDGTEVVCLERIGSLDDHALPTHVGARLPAHCAAAGKAILGFGDPADVERVLEAGLSPRTLHTVTRPLLFRTELVSVRETGVAWDPQGTCRGLVSAAVPLRGAGRAIAAVSVSSTGHYRTLERLAPMLQSCARSIWTELYGPGRAARFAPPVEAPQAAVPVPMDSMLRWARAGSWM</sequence>
<dbReference type="Proteomes" id="UP000283128">
    <property type="component" value="Unassembled WGS sequence"/>
</dbReference>
<dbReference type="OrthoDB" id="60629at2"/>
<accession>A0A3S2VKV5</accession>
<keyword evidence="1" id="KW-0805">Transcription regulation</keyword>
<reference evidence="7 8" key="1">
    <citation type="submission" date="2019-01" db="EMBL/GenBank/DDBJ databases">
        <title>Genome sequences of Streptomyces and Rhizobium isolates collected from root and soil.</title>
        <authorList>
            <person name="Chhettri S."/>
            <person name="Sevigny J.L."/>
            <person name="Sen A."/>
            <person name="Ennis N."/>
            <person name="Tisa L."/>
        </authorList>
    </citation>
    <scope>NUCLEOTIDE SEQUENCE [LARGE SCALE GENOMIC DNA]</scope>
    <source>
        <strain evidence="7 8">San01</strain>
    </source>
</reference>
<gene>
    <name evidence="7" type="ORF">EOT10_07515</name>
</gene>
<comment type="caution">
    <text evidence="7">The sequence shown here is derived from an EMBL/GenBank/DDBJ whole genome shotgun (WGS) entry which is preliminary data.</text>
</comment>
<feature type="region of interest" description="Disordered" evidence="4">
    <location>
        <begin position="1"/>
        <end position="32"/>
    </location>
</feature>
<dbReference type="PROSITE" id="PS51077">
    <property type="entry name" value="HTH_ICLR"/>
    <property type="match status" value="1"/>
</dbReference>
<evidence type="ECO:0000313" key="8">
    <source>
        <dbReference type="Proteomes" id="UP000283128"/>
    </source>
</evidence>
<dbReference type="AlphaFoldDB" id="A0A3S2VKV5"/>
<dbReference type="EMBL" id="RZYA01000002">
    <property type="protein sequence ID" value="RVU28216.1"/>
    <property type="molecule type" value="Genomic_DNA"/>
</dbReference>
<protein>
    <submittedName>
        <fullName evidence="7">IclR family transcriptional regulator</fullName>
    </submittedName>
</protein>
<evidence type="ECO:0000259" key="6">
    <source>
        <dbReference type="PROSITE" id="PS51078"/>
    </source>
</evidence>
<dbReference type="GO" id="GO:0045892">
    <property type="term" value="P:negative regulation of DNA-templated transcription"/>
    <property type="evidence" value="ECO:0007669"/>
    <property type="project" value="TreeGrafter"/>
</dbReference>
<dbReference type="Gene3D" id="3.30.450.40">
    <property type="match status" value="1"/>
</dbReference>
<dbReference type="PROSITE" id="PS51078">
    <property type="entry name" value="ICLR_ED"/>
    <property type="match status" value="1"/>
</dbReference>
<dbReference type="SMART" id="SM00346">
    <property type="entry name" value="HTH_ICLR"/>
    <property type="match status" value="1"/>
</dbReference>
<organism evidence="7 8">
    <name type="scientific">Streptomyces antnestii</name>
    <dbReference type="NCBI Taxonomy" id="2494256"/>
    <lineage>
        <taxon>Bacteria</taxon>
        <taxon>Bacillati</taxon>
        <taxon>Actinomycetota</taxon>
        <taxon>Actinomycetes</taxon>
        <taxon>Kitasatosporales</taxon>
        <taxon>Streptomycetaceae</taxon>
        <taxon>Streptomyces</taxon>
    </lineage>
</organism>
<evidence type="ECO:0000313" key="7">
    <source>
        <dbReference type="EMBL" id="RVU28216.1"/>
    </source>
</evidence>
<keyword evidence="8" id="KW-1185">Reference proteome</keyword>